<dbReference type="Proteomes" id="UP000712281">
    <property type="component" value="Unassembled WGS sequence"/>
</dbReference>
<dbReference type="InterPro" id="IPR012675">
    <property type="entry name" value="Beta-grasp_dom_sf"/>
</dbReference>
<feature type="binding site" evidence="15">
    <location>
        <position position="779"/>
    </location>
    <ligand>
        <name>Mo-molybdopterin</name>
        <dbReference type="ChEBI" id="CHEBI:71302"/>
    </ligand>
    <ligandPart>
        <name>Mo</name>
        <dbReference type="ChEBI" id="CHEBI:28685"/>
    </ligandPart>
</feature>
<dbReference type="InterPro" id="IPR016169">
    <property type="entry name" value="FAD-bd_PCMH_sub2"/>
</dbReference>
<feature type="binding site" evidence="14">
    <location>
        <position position="341"/>
    </location>
    <ligand>
        <name>FAD</name>
        <dbReference type="ChEBI" id="CHEBI:57692"/>
    </ligand>
</feature>
<gene>
    <name evidence="18" type="ORF">F2Q68_00004911</name>
</gene>
<dbReference type="AlphaFoldDB" id="A0A8S9J8M9"/>
<dbReference type="PROSITE" id="PS51387">
    <property type="entry name" value="FAD_PCMH"/>
    <property type="match status" value="1"/>
</dbReference>
<dbReference type="InterPro" id="IPR036884">
    <property type="entry name" value="2Fe-2S-bd_dom_sf"/>
</dbReference>
<dbReference type="PROSITE" id="PS00197">
    <property type="entry name" value="2FE2S_FER_1"/>
    <property type="match status" value="1"/>
</dbReference>
<dbReference type="InterPro" id="IPR002888">
    <property type="entry name" value="2Fe-2S-bd"/>
</dbReference>
<evidence type="ECO:0000256" key="8">
    <source>
        <dbReference type="ARBA" id="ARBA00023002"/>
    </source>
</evidence>
<dbReference type="InterPro" id="IPR037165">
    <property type="entry name" value="AldOxase/xan_DH_Mopterin-bd_sf"/>
</dbReference>
<dbReference type="InterPro" id="IPR006058">
    <property type="entry name" value="2Fe2S_fd_BS"/>
</dbReference>
<dbReference type="InterPro" id="IPR005107">
    <property type="entry name" value="CO_DH_flav_C"/>
</dbReference>
<evidence type="ECO:0000256" key="14">
    <source>
        <dbReference type="PIRSR" id="PIRSR000127-2"/>
    </source>
</evidence>
<dbReference type="PANTHER" id="PTHR11908:SF151">
    <property type="entry name" value="BNAA06G19620D PROTEIN"/>
    <property type="match status" value="1"/>
</dbReference>
<evidence type="ECO:0000256" key="1">
    <source>
        <dbReference type="ARBA" id="ARBA00001974"/>
    </source>
</evidence>
<evidence type="ECO:0000256" key="9">
    <source>
        <dbReference type="ARBA" id="ARBA00023004"/>
    </source>
</evidence>
<dbReference type="Pfam" id="PF01315">
    <property type="entry name" value="Ald_Xan_dh_C"/>
    <property type="match status" value="1"/>
</dbReference>
<keyword evidence="11" id="KW-0520">NAD</keyword>
<evidence type="ECO:0000256" key="5">
    <source>
        <dbReference type="ARBA" id="ARBA00022714"/>
    </source>
</evidence>
<evidence type="ECO:0000256" key="15">
    <source>
        <dbReference type="PIRSR" id="PIRSR000127-3"/>
    </source>
</evidence>
<dbReference type="Gene3D" id="3.30.465.10">
    <property type="match status" value="1"/>
</dbReference>
<evidence type="ECO:0000256" key="4">
    <source>
        <dbReference type="ARBA" id="ARBA00022630"/>
    </source>
</evidence>
<dbReference type="CDD" id="cd00207">
    <property type="entry name" value="fer2"/>
    <property type="match status" value="1"/>
</dbReference>
<evidence type="ECO:0000256" key="12">
    <source>
        <dbReference type="ARBA" id="ARBA00034078"/>
    </source>
</evidence>
<dbReference type="SUPFAM" id="SSF56003">
    <property type="entry name" value="Molybdenum cofactor-binding domain"/>
    <property type="match status" value="1"/>
</dbReference>
<evidence type="ECO:0000259" key="17">
    <source>
        <dbReference type="PROSITE" id="PS51387"/>
    </source>
</evidence>
<feature type="binding site" evidence="15">
    <location>
        <position position="112"/>
    </location>
    <ligand>
        <name>[2Fe-2S] cluster</name>
        <dbReference type="ChEBI" id="CHEBI:190135"/>
        <label>2</label>
    </ligand>
</feature>
<comment type="similarity">
    <text evidence="2">Belongs to the xanthine dehydrogenase family.</text>
</comment>
<evidence type="ECO:0000256" key="6">
    <source>
        <dbReference type="ARBA" id="ARBA00022723"/>
    </source>
</evidence>
<dbReference type="EMBL" id="QGKW02001660">
    <property type="protein sequence ID" value="KAF2578424.1"/>
    <property type="molecule type" value="Genomic_DNA"/>
</dbReference>
<evidence type="ECO:0000256" key="2">
    <source>
        <dbReference type="ARBA" id="ARBA00006849"/>
    </source>
</evidence>
<dbReference type="Pfam" id="PF03450">
    <property type="entry name" value="CO_deh_flav_C"/>
    <property type="match status" value="1"/>
</dbReference>
<feature type="binding site" evidence="14">
    <location>
        <begin position="325"/>
        <end position="329"/>
    </location>
    <ligand>
        <name>FAD</name>
        <dbReference type="ChEBI" id="CHEBI:57692"/>
    </ligand>
</feature>
<dbReference type="GO" id="GO:0071949">
    <property type="term" value="F:FAD binding"/>
    <property type="evidence" value="ECO:0007669"/>
    <property type="project" value="InterPro"/>
</dbReference>
<comment type="cofactor">
    <cofactor evidence="12">
        <name>[2Fe-2S] cluster</name>
        <dbReference type="ChEBI" id="CHEBI:190135"/>
    </cofactor>
</comment>
<dbReference type="InterPro" id="IPR016208">
    <property type="entry name" value="Ald_Oxase/xanthine_DH-like"/>
</dbReference>
<evidence type="ECO:0000256" key="3">
    <source>
        <dbReference type="ARBA" id="ARBA00022505"/>
    </source>
</evidence>
<accession>A0A8S9J8M9</accession>
<evidence type="ECO:0000313" key="18">
    <source>
        <dbReference type="EMBL" id="KAF2578424.1"/>
    </source>
</evidence>
<dbReference type="InterPro" id="IPR036856">
    <property type="entry name" value="Ald_Oxase/Xan_DH_a/b_sf"/>
</dbReference>
<feature type="binding site" evidence="15">
    <location>
        <position position="47"/>
    </location>
    <ligand>
        <name>[2Fe-2S] cluster</name>
        <dbReference type="ChEBI" id="CHEBI:190135"/>
        <label>1</label>
    </ligand>
</feature>
<evidence type="ECO:0000259" key="16">
    <source>
        <dbReference type="PROSITE" id="PS51085"/>
    </source>
</evidence>
<feature type="binding site" evidence="15">
    <location>
        <position position="72"/>
    </location>
    <ligand>
        <name>[2Fe-2S] cluster</name>
        <dbReference type="ChEBI" id="CHEBI:190135"/>
        <label>1</label>
    </ligand>
</feature>
<evidence type="ECO:0000256" key="10">
    <source>
        <dbReference type="ARBA" id="ARBA00023014"/>
    </source>
</evidence>
<evidence type="ECO:0008006" key="20">
    <source>
        <dbReference type="Google" id="ProtNLM"/>
    </source>
</evidence>
<keyword evidence="3 15" id="KW-0500">Molybdenum</keyword>
<protein>
    <recommendedName>
        <fullName evidence="20">FAD-binding PCMH-type domain-containing protein</fullName>
    </recommendedName>
</protein>
<feature type="active site" description="Proton acceptor" evidence="13">
    <location>
        <position position="952"/>
    </location>
</feature>
<comment type="cofactor">
    <cofactor evidence="15">
        <name>Mo-molybdopterin</name>
        <dbReference type="ChEBI" id="CHEBI:71302"/>
    </cofactor>
    <text evidence="15">Binds 1 Mo-molybdopterin (Mo-MPT) cofactor per subunit.</text>
</comment>
<dbReference type="InterPro" id="IPR036683">
    <property type="entry name" value="CO_DH_flav_C_dom_sf"/>
</dbReference>
<dbReference type="InterPro" id="IPR016166">
    <property type="entry name" value="FAD-bd_PCMH"/>
</dbReference>
<dbReference type="InterPro" id="IPR000674">
    <property type="entry name" value="Ald_Oxase/Xan_DH_a/b"/>
</dbReference>
<dbReference type="InterPro" id="IPR036010">
    <property type="entry name" value="2Fe-2S_ferredoxin-like_sf"/>
</dbReference>
<dbReference type="GO" id="GO:0005506">
    <property type="term" value="F:iron ion binding"/>
    <property type="evidence" value="ECO:0007669"/>
    <property type="project" value="InterPro"/>
</dbReference>
<comment type="caution">
    <text evidence="18">The sequence shown here is derived from an EMBL/GenBank/DDBJ whole genome shotgun (WGS) entry which is preliminary data.</text>
</comment>
<evidence type="ECO:0000256" key="7">
    <source>
        <dbReference type="ARBA" id="ARBA00022827"/>
    </source>
</evidence>
<dbReference type="SMART" id="SM01092">
    <property type="entry name" value="CO_deh_flav_C"/>
    <property type="match status" value="1"/>
</dbReference>
<comment type="cofactor">
    <cofactor evidence="15">
        <name>[2Fe-2S] cluster</name>
        <dbReference type="ChEBI" id="CHEBI:190135"/>
    </cofactor>
    <text evidence="15">Binds 2 [2Fe-2S] clusters.</text>
</comment>
<dbReference type="Gene3D" id="3.10.20.30">
    <property type="match status" value="1"/>
</dbReference>
<name>A0A8S9J8M9_BRACR</name>
<dbReference type="SUPFAM" id="SSF55447">
    <property type="entry name" value="CO dehydrogenase flavoprotein C-terminal domain-like"/>
    <property type="match status" value="1"/>
</dbReference>
<feature type="binding site" evidence="15">
    <location>
        <position position="42"/>
    </location>
    <ligand>
        <name>[2Fe-2S] cluster</name>
        <dbReference type="ChEBI" id="CHEBI:190135"/>
        <label>1</label>
    </ligand>
</feature>
<keyword evidence="5 15" id="KW-0001">2Fe-2S</keyword>
<comment type="cofactor">
    <cofactor evidence="1 14">
        <name>FAD</name>
        <dbReference type="ChEBI" id="CHEBI:57692"/>
    </cofactor>
</comment>
<keyword evidence="4" id="KW-0285">Flavoprotein</keyword>
<dbReference type="InterPro" id="IPR036318">
    <property type="entry name" value="FAD-bd_PCMH-like_sf"/>
</dbReference>
<dbReference type="FunFam" id="3.30.390.50:FF:000003">
    <property type="entry name" value="Aldehyde oxidase1"/>
    <property type="match status" value="1"/>
</dbReference>
<dbReference type="Gene3D" id="3.90.1170.50">
    <property type="entry name" value="Aldehyde oxidase/xanthine dehydrogenase, a/b hammerhead"/>
    <property type="match status" value="1"/>
</dbReference>
<evidence type="ECO:0000256" key="11">
    <source>
        <dbReference type="ARBA" id="ARBA00023027"/>
    </source>
</evidence>
<evidence type="ECO:0000313" key="19">
    <source>
        <dbReference type="Proteomes" id="UP000712281"/>
    </source>
</evidence>
<dbReference type="FunFam" id="3.10.20.30:FF:000012">
    <property type="entry name" value="Xanthine dehydrogenase/oxidase"/>
    <property type="match status" value="1"/>
</dbReference>
<dbReference type="GO" id="GO:0051537">
    <property type="term" value="F:2 iron, 2 sulfur cluster binding"/>
    <property type="evidence" value="ECO:0007669"/>
    <property type="project" value="UniProtKB-KW"/>
</dbReference>
<dbReference type="SUPFAM" id="SSF56176">
    <property type="entry name" value="FAD-binding/transporter-associated domain-like"/>
    <property type="match status" value="1"/>
</dbReference>
<dbReference type="SUPFAM" id="SSF47741">
    <property type="entry name" value="CO dehydrogenase ISP C-domain like"/>
    <property type="match status" value="1"/>
</dbReference>
<keyword evidence="10 15" id="KW-0411">Iron-sulfur</keyword>
<organism evidence="18 19">
    <name type="scientific">Brassica cretica</name>
    <name type="common">Mustard</name>
    <dbReference type="NCBI Taxonomy" id="69181"/>
    <lineage>
        <taxon>Eukaryota</taxon>
        <taxon>Viridiplantae</taxon>
        <taxon>Streptophyta</taxon>
        <taxon>Embryophyta</taxon>
        <taxon>Tracheophyta</taxon>
        <taxon>Spermatophyta</taxon>
        <taxon>Magnoliopsida</taxon>
        <taxon>eudicotyledons</taxon>
        <taxon>Gunneridae</taxon>
        <taxon>Pentapetalae</taxon>
        <taxon>rosids</taxon>
        <taxon>malvids</taxon>
        <taxon>Brassicales</taxon>
        <taxon>Brassicaceae</taxon>
        <taxon>Brassiceae</taxon>
        <taxon>Brassica</taxon>
    </lineage>
</organism>
<proteinExistence type="inferred from homology"/>
<dbReference type="SUPFAM" id="SSF54292">
    <property type="entry name" value="2Fe-2S ferredoxin-like"/>
    <property type="match status" value="1"/>
</dbReference>
<dbReference type="SUPFAM" id="SSF54665">
    <property type="entry name" value="CO dehydrogenase molybdoprotein N-domain-like"/>
    <property type="match status" value="1"/>
</dbReference>
<keyword evidence="9 15" id="KW-0408">Iron</keyword>
<keyword evidence="8" id="KW-0560">Oxidoreductase</keyword>
<dbReference type="Gene3D" id="3.30.43.10">
    <property type="entry name" value="Uridine Diphospho-n-acetylenolpyruvylglucosamine Reductase, domain 2"/>
    <property type="match status" value="1"/>
</dbReference>
<feature type="binding site" evidence="15">
    <location>
        <position position="115"/>
    </location>
    <ligand>
        <name>[2Fe-2S] cluster</name>
        <dbReference type="ChEBI" id="CHEBI:190135"/>
        <label>2</label>
    </ligand>
</feature>
<dbReference type="Pfam" id="PF00111">
    <property type="entry name" value="Fer2"/>
    <property type="match status" value="1"/>
</dbReference>
<feature type="domain" description="FAD-binding PCMH-type" evidence="17">
    <location>
        <begin position="210"/>
        <end position="392"/>
    </location>
</feature>
<dbReference type="InterPro" id="IPR016167">
    <property type="entry name" value="FAD-bd_PCMH_sub1"/>
</dbReference>
<dbReference type="Gene3D" id="3.30.390.50">
    <property type="entry name" value="CO dehydrogenase flavoprotein, C-terminal domain"/>
    <property type="match status" value="1"/>
</dbReference>
<dbReference type="InterPro" id="IPR046867">
    <property type="entry name" value="AldOxase/xan_DH_MoCoBD2"/>
</dbReference>
<dbReference type="InterPro" id="IPR001041">
    <property type="entry name" value="2Fe-2S_ferredoxin-type"/>
</dbReference>
<dbReference type="Pfam" id="PF01799">
    <property type="entry name" value="Fer2_2"/>
    <property type="match status" value="1"/>
</dbReference>
<sequence length="1023" mass="111892">MSLVFAINGQRFELELSSVDPSTTLLEFLRYQTPFKSVKLSCGEGGCGACVVLLSKYDPILKNVEGFTVSSCLTLLCSVNHCSITTSEGLGNSRDGFHSIHNRFSGFHASQCGFCTPGMSVSLFSALLDSTSSSSEFTVVEAEKAVSGNLCRCTGYRPIIDACKSFASDVDIEDLGFNSFCKKTSLPRFDSEKRVCTFPEFLKDDEIKSTDSGTLKWCSPGSVEELQIILGACKANSDVVSVKLVAGNTSTGYYKDEKERNYDRYVDLTRIAEMREIRESHNGVEIGAVATISKVIAALKEIHMFGKLAAHMEKIAARFIRNFASIGGNLVMAQRKHFPSDMATILLAAGASVNIMSLSRGLEKVTLEQFLQGPPLDVYDLVLSIEIPFWHHEASSGDLVFETYRAAPRPLGSALAYLNAAFLAEVNLDTKEIVNCRLAFGAYGTKHAIRCKEVEEFLSGKLLTDNVLYEAITLLGKIVKPQEGTSNPAYRSSLAQGFLFNFFHSLEKPGHHLDQPMLSSSQHVPIDKEFYPVGDPATKSGASLQASGEAVYVDDIPAPTNCLYGAFIYSTKPSAKIKGIRFKDNSVPDGVVAVISCEDVPKSGKNVGDVQGTYIAEAIIENVASSLPLEADTIRNINLHTYESLALFYKDAAGEPHEYTLSSMWDKLAVSSNFEERVSIVRVFNEFNIWRKRGISRVPIIYPVSMFATPGRVSVLSDGTIVVEVGGIELGQGLWTKVKQMTSYALGLLKCGATEELLDKIRVVQSDTLSMVQGNFTGGSTTSEGSCAAVRLCCETLVKRLKPLMEKSDGPISWNKLISQAYAQSVNLSASDLYTPEEKPTKYLNYGVAVSEVEVDLLTGHTTVLQTDILYDSGKSLNPAVDLGQIEGAFVQGLGFFMLEEYITDSEGLLVTHSTWTYKIPTVDTIPRQFNVEMLNSGRHEMRVLSSKASGEPPLLLAASVHCATREAIKEARKQLRMWKGEDGPRLMFQLPVPASMPVVKELCGLDIVESYLEWKSLVNSSL</sequence>
<dbReference type="Pfam" id="PF00941">
    <property type="entry name" value="FAD_binding_5"/>
    <property type="match status" value="1"/>
</dbReference>
<dbReference type="GO" id="GO:0004031">
    <property type="term" value="F:aldehyde oxidase activity"/>
    <property type="evidence" value="ECO:0007669"/>
    <property type="project" value="TreeGrafter"/>
</dbReference>
<evidence type="ECO:0000256" key="13">
    <source>
        <dbReference type="PIRSR" id="PIRSR000127-1"/>
    </source>
</evidence>
<keyword evidence="6 15" id="KW-0479">Metal-binding</keyword>
<dbReference type="Gene3D" id="3.30.365.10">
    <property type="entry name" value="Aldehyde oxidase/xanthine dehydrogenase, molybdopterin binding domain"/>
    <property type="match status" value="2"/>
</dbReference>
<feature type="domain" description="2Fe-2S ferredoxin-type" evidence="16">
    <location>
        <begin position="1"/>
        <end position="90"/>
    </location>
</feature>
<dbReference type="InterPro" id="IPR002346">
    <property type="entry name" value="Mopterin_DH_FAD-bd"/>
</dbReference>
<dbReference type="Gene3D" id="1.10.150.120">
    <property type="entry name" value="[2Fe-2S]-binding domain"/>
    <property type="match status" value="1"/>
</dbReference>
<dbReference type="PIRSF" id="PIRSF000127">
    <property type="entry name" value="Xanthine_DH"/>
    <property type="match status" value="1"/>
</dbReference>
<feature type="binding site" evidence="15">
    <location>
        <position position="153"/>
    </location>
    <ligand>
        <name>[2Fe-2S] cluster</name>
        <dbReference type="ChEBI" id="CHEBI:190135"/>
        <label>2</label>
    </ligand>
</feature>
<dbReference type="PROSITE" id="PS51085">
    <property type="entry name" value="2FE2S_FER_2"/>
    <property type="match status" value="1"/>
</dbReference>
<feature type="binding site" evidence="14">
    <location>
        <position position="405"/>
    </location>
    <ligand>
        <name>FAD</name>
        <dbReference type="ChEBI" id="CHEBI:57692"/>
    </ligand>
</feature>
<feature type="binding site" evidence="15">
    <location>
        <position position="151"/>
    </location>
    <ligand>
        <name>[2Fe-2S] cluster</name>
        <dbReference type="ChEBI" id="CHEBI:190135"/>
        <label>2</label>
    </ligand>
</feature>
<dbReference type="PANTHER" id="PTHR11908">
    <property type="entry name" value="XANTHINE DEHYDROGENASE"/>
    <property type="match status" value="1"/>
</dbReference>
<reference evidence="18" key="1">
    <citation type="submission" date="2019-12" db="EMBL/GenBank/DDBJ databases">
        <title>Genome sequencing and annotation of Brassica cretica.</title>
        <authorList>
            <person name="Studholme D.J."/>
            <person name="Sarris P.F."/>
        </authorList>
    </citation>
    <scope>NUCLEOTIDE SEQUENCE</scope>
    <source>
        <strain evidence="18">PFS-001/15</strain>
        <tissue evidence="18">Leaf</tissue>
    </source>
</reference>
<dbReference type="Pfam" id="PF20256">
    <property type="entry name" value="MoCoBD_2"/>
    <property type="match status" value="1"/>
</dbReference>
<feature type="binding site" evidence="15">
    <location>
        <position position="50"/>
    </location>
    <ligand>
        <name>[2Fe-2S] cluster</name>
        <dbReference type="ChEBI" id="CHEBI:190135"/>
        <label>1</label>
    </ligand>
</feature>
<dbReference type="SMART" id="SM01008">
    <property type="entry name" value="Ald_Xan_dh_C"/>
    <property type="match status" value="1"/>
</dbReference>
<keyword evidence="7 14" id="KW-0274">FAD</keyword>